<evidence type="ECO:0000256" key="3">
    <source>
        <dbReference type="ARBA" id="ARBA00022452"/>
    </source>
</evidence>
<dbReference type="InterPro" id="IPR037066">
    <property type="entry name" value="Plug_dom_sf"/>
</dbReference>
<feature type="domain" description="TonB-dependent receptor plug" evidence="9">
    <location>
        <begin position="147"/>
        <end position="224"/>
    </location>
</feature>
<dbReference type="InterPro" id="IPR036942">
    <property type="entry name" value="Beta-barrel_TonB_sf"/>
</dbReference>
<protein>
    <submittedName>
        <fullName evidence="10">Outer membrane cobalamin receptor</fullName>
    </submittedName>
</protein>
<evidence type="ECO:0000256" key="6">
    <source>
        <dbReference type="ARBA" id="ARBA00023136"/>
    </source>
</evidence>
<proteinExistence type="predicted"/>
<feature type="chain" id="PRO_5030624590" evidence="8">
    <location>
        <begin position="22"/>
        <end position="791"/>
    </location>
</feature>
<dbReference type="AlphaFoldDB" id="A0A7X0J060"/>
<evidence type="ECO:0000256" key="5">
    <source>
        <dbReference type="ARBA" id="ARBA00022729"/>
    </source>
</evidence>
<dbReference type="GO" id="GO:0015344">
    <property type="term" value="F:siderophore uptake transmembrane transporter activity"/>
    <property type="evidence" value="ECO:0007669"/>
    <property type="project" value="TreeGrafter"/>
</dbReference>
<evidence type="ECO:0000256" key="7">
    <source>
        <dbReference type="ARBA" id="ARBA00023237"/>
    </source>
</evidence>
<evidence type="ECO:0000256" key="4">
    <source>
        <dbReference type="ARBA" id="ARBA00022692"/>
    </source>
</evidence>
<dbReference type="Gene3D" id="2.40.170.20">
    <property type="entry name" value="TonB-dependent receptor, beta-barrel domain"/>
    <property type="match status" value="1"/>
</dbReference>
<evidence type="ECO:0000313" key="10">
    <source>
        <dbReference type="EMBL" id="MBB6498670.1"/>
    </source>
</evidence>
<organism evidence="10 11">
    <name type="scientific">Pedobacter cryoconitis</name>
    <dbReference type="NCBI Taxonomy" id="188932"/>
    <lineage>
        <taxon>Bacteria</taxon>
        <taxon>Pseudomonadati</taxon>
        <taxon>Bacteroidota</taxon>
        <taxon>Sphingobacteriia</taxon>
        <taxon>Sphingobacteriales</taxon>
        <taxon>Sphingobacteriaceae</taxon>
        <taxon>Pedobacter</taxon>
    </lineage>
</organism>
<reference evidence="10 11" key="1">
    <citation type="submission" date="2020-08" db="EMBL/GenBank/DDBJ databases">
        <title>Genomic Encyclopedia of Type Strains, Phase IV (KMG-V): Genome sequencing to study the core and pangenomes of soil and plant-associated prokaryotes.</title>
        <authorList>
            <person name="Whitman W."/>
        </authorList>
    </citation>
    <scope>NUCLEOTIDE SEQUENCE [LARGE SCALE GENOMIC DNA]</scope>
    <source>
        <strain evidence="10 11">M2T3</strain>
    </source>
</reference>
<dbReference type="SUPFAM" id="SSF56935">
    <property type="entry name" value="Porins"/>
    <property type="match status" value="1"/>
</dbReference>
<keyword evidence="3" id="KW-1134">Transmembrane beta strand</keyword>
<dbReference type="RefSeq" id="WP_184623006.1">
    <property type="nucleotide sequence ID" value="NZ_JACHCC010000002.1"/>
</dbReference>
<evidence type="ECO:0000256" key="8">
    <source>
        <dbReference type="SAM" id="SignalP"/>
    </source>
</evidence>
<dbReference type="PANTHER" id="PTHR30069">
    <property type="entry name" value="TONB-DEPENDENT OUTER MEMBRANE RECEPTOR"/>
    <property type="match status" value="1"/>
</dbReference>
<keyword evidence="6" id="KW-0472">Membrane</keyword>
<keyword evidence="4" id="KW-0812">Transmembrane</keyword>
<dbReference type="Pfam" id="PF07715">
    <property type="entry name" value="Plug"/>
    <property type="match status" value="1"/>
</dbReference>
<sequence length="791" mass="88044">MRPALLSFFFLLNLKNFSAFAQQKNNSGTLNGRITDQSTGETLIGVSITAINSKNSTTTNNYGYFSITVPADTATFRISYIGYRTIDTLINLSVGHTVSLQLKPVRNELNTVVIKGTGSQPVQNTSQMGKINLPISQIQSLPKFFGEPDLLKALQTLPGVQQGSEGTSAILVRGGSPDQNLILLDGAPLYNPSHLLGIFSAFNTYAIKNVDLYKGAFPARYGGRLSSVVDIAMNDGNMKKVHGQLTVGLLASQFTLEGPLKTDKTSFIISGRRTYHDLFIAPLIKSNSPEVEKFTLYFYDLNAKIHHQFSDKDHLYLSFYNGKDKLRIKQADKADDGTGNSSDFGLGWSNTTGAVRWNHIFSGKLFANTTLTTSQYKFDTNISSSVFGSKINADDILNIKSGITDYTAKIDFDYQPAPVHNIKTGASYTIHTFTPGTSLSKQSFNNNILKDDNFGSRIQGKEMDLYAEDDWSITDKLKINIGIHASGFDVQNRFYASLQPRLSARYLLPGDWALKASYAKMTQYMHLLASNSISLPTDLWVPATSKVLPQQSNQVALGLSRNVFNDKFEFSAEVYYKTMDHIIEYKDGADYVTTSQNNDWENKITSGKGKAYGLELFLQKKTGRLTGWASYALARTDRSLPEINGGKTFPYKYDRRHTLNLVGIYKLKPGIELSGTFVFQSASPFTMPTTQFESVSPGQENHGKNSGGRLDYIESRNNIRIEPTHRLDLGVSFIKQKKSGTLRTWSFSIYNVYNKQNLFYFTVKDYKGNTAILKGNSLLPFMPGISYSLKF</sequence>
<evidence type="ECO:0000313" key="11">
    <source>
        <dbReference type="Proteomes" id="UP000521017"/>
    </source>
</evidence>
<accession>A0A7X0J060</accession>
<evidence type="ECO:0000256" key="1">
    <source>
        <dbReference type="ARBA" id="ARBA00004571"/>
    </source>
</evidence>
<evidence type="ECO:0000256" key="2">
    <source>
        <dbReference type="ARBA" id="ARBA00022448"/>
    </source>
</evidence>
<comment type="subcellular location">
    <subcellularLocation>
        <location evidence="1">Cell outer membrane</location>
        <topology evidence="1">Multi-pass membrane protein</topology>
    </subcellularLocation>
</comment>
<dbReference type="Pfam" id="PF13715">
    <property type="entry name" value="CarbopepD_reg_2"/>
    <property type="match status" value="1"/>
</dbReference>
<keyword evidence="10" id="KW-0675">Receptor</keyword>
<dbReference type="EMBL" id="JACHCC010000002">
    <property type="protein sequence ID" value="MBB6498670.1"/>
    <property type="molecule type" value="Genomic_DNA"/>
</dbReference>
<dbReference type="GO" id="GO:0009279">
    <property type="term" value="C:cell outer membrane"/>
    <property type="evidence" value="ECO:0007669"/>
    <property type="project" value="UniProtKB-SubCell"/>
</dbReference>
<keyword evidence="7" id="KW-0998">Cell outer membrane</keyword>
<dbReference type="Gene3D" id="2.60.40.1120">
    <property type="entry name" value="Carboxypeptidase-like, regulatory domain"/>
    <property type="match status" value="1"/>
</dbReference>
<dbReference type="Proteomes" id="UP000521017">
    <property type="component" value="Unassembled WGS sequence"/>
</dbReference>
<evidence type="ECO:0000259" key="9">
    <source>
        <dbReference type="Pfam" id="PF07715"/>
    </source>
</evidence>
<keyword evidence="2" id="KW-0813">Transport</keyword>
<dbReference type="PANTHER" id="PTHR30069:SF29">
    <property type="entry name" value="HEMOGLOBIN AND HEMOGLOBIN-HAPTOGLOBIN-BINDING PROTEIN 1-RELATED"/>
    <property type="match status" value="1"/>
</dbReference>
<name>A0A7X0J060_9SPHI</name>
<gene>
    <name evidence="10" type="ORF">HDF25_000807</name>
</gene>
<comment type="caution">
    <text evidence="10">The sequence shown here is derived from an EMBL/GenBank/DDBJ whole genome shotgun (WGS) entry which is preliminary data.</text>
</comment>
<dbReference type="InterPro" id="IPR039426">
    <property type="entry name" value="TonB-dep_rcpt-like"/>
</dbReference>
<dbReference type="InterPro" id="IPR008969">
    <property type="entry name" value="CarboxyPept-like_regulatory"/>
</dbReference>
<dbReference type="InterPro" id="IPR012910">
    <property type="entry name" value="Plug_dom"/>
</dbReference>
<dbReference type="GO" id="GO:0044718">
    <property type="term" value="P:siderophore transmembrane transport"/>
    <property type="evidence" value="ECO:0007669"/>
    <property type="project" value="TreeGrafter"/>
</dbReference>
<dbReference type="Gene3D" id="2.170.130.10">
    <property type="entry name" value="TonB-dependent receptor, plug domain"/>
    <property type="match status" value="1"/>
</dbReference>
<dbReference type="SUPFAM" id="SSF49464">
    <property type="entry name" value="Carboxypeptidase regulatory domain-like"/>
    <property type="match status" value="1"/>
</dbReference>
<feature type="signal peptide" evidence="8">
    <location>
        <begin position="1"/>
        <end position="21"/>
    </location>
</feature>
<keyword evidence="5 8" id="KW-0732">Signal</keyword>